<protein>
    <recommendedName>
        <fullName evidence="1">non-specific serine/threonine protein kinase</fullName>
        <ecNumber evidence="1">2.7.11.1</ecNumber>
    </recommendedName>
</protein>
<dbReference type="Proteomes" id="UP000011082">
    <property type="component" value="Unassembled WGS sequence"/>
</dbReference>
<dbReference type="GO" id="GO:0035556">
    <property type="term" value="P:intracellular signal transduction"/>
    <property type="evidence" value="ECO:0007669"/>
    <property type="project" value="TreeGrafter"/>
</dbReference>
<comment type="catalytic activity">
    <reaction evidence="8">
        <text>L-seryl-[protein] + ATP = O-phospho-L-seryl-[protein] + ADP + H(+)</text>
        <dbReference type="Rhea" id="RHEA:17989"/>
        <dbReference type="Rhea" id="RHEA-COMP:9863"/>
        <dbReference type="Rhea" id="RHEA-COMP:11604"/>
        <dbReference type="ChEBI" id="CHEBI:15378"/>
        <dbReference type="ChEBI" id="CHEBI:29999"/>
        <dbReference type="ChEBI" id="CHEBI:30616"/>
        <dbReference type="ChEBI" id="CHEBI:83421"/>
        <dbReference type="ChEBI" id="CHEBI:456216"/>
        <dbReference type="EC" id="2.7.11.1"/>
    </reaction>
</comment>
<feature type="domain" description="Protein kinase" evidence="9">
    <location>
        <begin position="150"/>
        <end position="431"/>
    </location>
</feature>
<dbReference type="PANTHER" id="PTHR24419">
    <property type="entry name" value="INTERLEUKIN-1 RECEPTOR-ASSOCIATED KINASE"/>
    <property type="match status" value="1"/>
</dbReference>
<keyword evidence="3" id="KW-0808">Transferase</keyword>
<dbReference type="Gene3D" id="1.10.510.10">
    <property type="entry name" value="Transferase(Phosphotransferase) domain 1"/>
    <property type="match status" value="1"/>
</dbReference>
<dbReference type="PANTHER" id="PTHR24419:SF18">
    <property type="entry name" value="SERINE_THREONINE-PROTEIN KINASE HASPIN"/>
    <property type="match status" value="1"/>
</dbReference>
<keyword evidence="11" id="KW-1185">Reference proteome</keyword>
<evidence type="ECO:0000256" key="6">
    <source>
        <dbReference type="ARBA" id="ARBA00022840"/>
    </source>
</evidence>
<accession>L2GM34</accession>
<evidence type="ECO:0000256" key="2">
    <source>
        <dbReference type="ARBA" id="ARBA00022527"/>
    </source>
</evidence>
<evidence type="ECO:0000256" key="7">
    <source>
        <dbReference type="ARBA" id="ARBA00047899"/>
    </source>
</evidence>
<dbReference type="AlphaFoldDB" id="L2GM34"/>
<keyword evidence="6" id="KW-0067">ATP-binding</keyword>
<dbReference type="GeneID" id="19882028"/>
<comment type="catalytic activity">
    <reaction evidence="7">
        <text>L-threonyl-[protein] + ATP = O-phospho-L-threonyl-[protein] + ADP + H(+)</text>
        <dbReference type="Rhea" id="RHEA:46608"/>
        <dbReference type="Rhea" id="RHEA-COMP:11060"/>
        <dbReference type="Rhea" id="RHEA-COMP:11605"/>
        <dbReference type="ChEBI" id="CHEBI:15378"/>
        <dbReference type="ChEBI" id="CHEBI:30013"/>
        <dbReference type="ChEBI" id="CHEBI:30616"/>
        <dbReference type="ChEBI" id="CHEBI:61977"/>
        <dbReference type="ChEBI" id="CHEBI:456216"/>
        <dbReference type="EC" id="2.7.11.1"/>
    </reaction>
</comment>
<dbReference type="Gene3D" id="3.30.200.20">
    <property type="entry name" value="Phosphorylase Kinase, domain 1"/>
    <property type="match status" value="1"/>
</dbReference>
<proteinExistence type="predicted"/>
<evidence type="ECO:0000256" key="5">
    <source>
        <dbReference type="ARBA" id="ARBA00022777"/>
    </source>
</evidence>
<dbReference type="FunCoup" id="L2GM34">
    <property type="interactions" value="40"/>
</dbReference>
<evidence type="ECO:0000313" key="11">
    <source>
        <dbReference type="Proteomes" id="UP000011082"/>
    </source>
</evidence>
<dbReference type="InterPro" id="IPR011009">
    <property type="entry name" value="Kinase-like_dom_sf"/>
</dbReference>
<dbReference type="InterPro" id="IPR024604">
    <property type="entry name" value="GSG2_C"/>
</dbReference>
<evidence type="ECO:0000256" key="4">
    <source>
        <dbReference type="ARBA" id="ARBA00022741"/>
    </source>
</evidence>
<sequence length="431" mass="49981">MTSRENIYSCFKDCDKYLTDSAKTIKNSEMDELSSSGAINDKNIHKNGVLRRFSSHSFDRDGETALFVNETIKNRIISEKVELEPTPKSVHGIGVSSSQVNIKIASMPKQDRLCKLQIRSKTKEDNSDAYSFEELKAMLNLRTVTFDEMPSNPVKIGEASFSEVYKIGNLIYKIIPFNQWYSIESFCKEAFILDVLKSEAGVCKLVDRLLIKGGYSQEYLRAWDSFANGDNPRPSQSNDDQLYGVLVMNDCGCDLEKYRFKNFTEVVDFIDQLLSAICSLEERFKFEHRDMHWGNIMIKNSMVYIIDFNFARLETDKIVYTDLNAQEWLFEGDRSVDMQFEIYVEARKACKSNWKAFSPKSNLLWVRYLLRKLELKLETFKEDVGSAKKIQNKRMLGKITQKAYEFADCKGFRKYFDMFISKNNLKPLSNQ</sequence>
<dbReference type="EMBL" id="JH370140">
    <property type="protein sequence ID" value="ELA41684.1"/>
    <property type="molecule type" value="Genomic_DNA"/>
</dbReference>
<keyword evidence="5 10" id="KW-0418">Kinase</keyword>
<dbReference type="HOGENOM" id="CLU_019002_2_0_1"/>
<evidence type="ECO:0000259" key="9">
    <source>
        <dbReference type="PROSITE" id="PS50011"/>
    </source>
</evidence>
<dbReference type="PROSITE" id="PS50011">
    <property type="entry name" value="PROTEIN_KINASE_DOM"/>
    <property type="match status" value="1"/>
</dbReference>
<dbReference type="GO" id="GO:0005634">
    <property type="term" value="C:nucleus"/>
    <property type="evidence" value="ECO:0007669"/>
    <property type="project" value="TreeGrafter"/>
</dbReference>
<evidence type="ECO:0000256" key="8">
    <source>
        <dbReference type="ARBA" id="ARBA00048679"/>
    </source>
</evidence>
<gene>
    <name evidence="10" type="ORF">VICG_01317</name>
</gene>
<dbReference type="GO" id="GO:0005737">
    <property type="term" value="C:cytoplasm"/>
    <property type="evidence" value="ECO:0007669"/>
    <property type="project" value="TreeGrafter"/>
</dbReference>
<keyword evidence="2" id="KW-0723">Serine/threonine-protein kinase</keyword>
<dbReference type="EC" id="2.7.11.1" evidence="1"/>
<keyword evidence="4" id="KW-0547">Nucleotide-binding</keyword>
<dbReference type="SUPFAM" id="SSF56112">
    <property type="entry name" value="Protein kinase-like (PK-like)"/>
    <property type="match status" value="1"/>
</dbReference>
<dbReference type="InParanoid" id="L2GM34"/>
<dbReference type="GO" id="GO:0005524">
    <property type="term" value="F:ATP binding"/>
    <property type="evidence" value="ECO:0007669"/>
    <property type="project" value="UniProtKB-KW"/>
</dbReference>
<dbReference type="GO" id="GO:0000278">
    <property type="term" value="P:mitotic cell cycle"/>
    <property type="evidence" value="ECO:0007669"/>
    <property type="project" value="TreeGrafter"/>
</dbReference>
<dbReference type="SMART" id="SM01331">
    <property type="entry name" value="DUF3635"/>
    <property type="match status" value="1"/>
</dbReference>
<evidence type="ECO:0000256" key="1">
    <source>
        <dbReference type="ARBA" id="ARBA00012513"/>
    </source>
</evidence>
<dbReference type="GO" id="GO:0072354">
    <property type="term" value="F:histone H3T3 kinase activity"/>
    <property type="evidence" value="ECO:0007669"/>
    <property type="project" value="TreeGrafter"/>
</dbReference>
<reference evidence="11" key="1">
    <citation type="submission" date="2011-05" db="EMBL/GenBank/DDBJ databases">
        <title>The genome sequence of Vittaforma corneae strain ATCC 50505.</title>
        <authorList>
            <consortium name="The Broad Institute Genome Sequencing Platform"/>
            <person name="Cuomo C."/>
            <person name="Didier E."/>
            <person name="Bowers L."/>
            <person name="Young S.K."/>
            <person name="Zeng Q."/>
            <person name="Gargeya S."/>
            <person name="Fitzgerald M."/>
            <person name="Haas B."/>
            <person name="Abouelleil A."/>
            <person name="Alvarado L."/>
            <person name="Arachchi H.M."/>
            <person name="Berlin A."/>
            <person name="Chapman S.B."/>
            <person name="Gearin G."/>
            <person name="Goldberg J."/>
            <person name="Griggs A."/>
            <person name="Gujja S."/>
            <person name="Hansen M."/>
            <person name="Heiman D."/>
            <person name="Howarth C."/>
            <person name="Larimer J."/>
            <person name="Lui A."/>
            <person name="MacDonald P.J.P."/>
            <person name="McCowen C."/>
            <person name="Montmayeur A."/>
            <person name="Murphy C."/>
            <person name="Neiman D."/>
            <person name="Pearson M."/>
            <person name="Priest M."/>
            <person name="Roberts A."/>
            <person name="Saif S."/>
            <person name="Shea T."/>
            <person name="Sisk P."/>
            <person name="Stolte C."/>
            <person name="Sykes S."/>
            <person name="Wortman J."/>
            <person name="Nusbaum C."/>
            <person name="Birren B."/>
        </authorList>
    </citation>
    <scope>NUCLEOTIDE SEQUENCE [LARGE SCALE GENOMIC DNA]</scope>
    <source>
        <strain evidence="11">ATCC 50505</strain>
    </source>
</reference>
<name>L2GM34_VITCO</name>
<dbReference type="VEuPathDB" id="MicrosporidiaDB:VICG_01317"/>
<evidence type="ECO:0000256" key="3">
    <source>
        <dbReference type="ARBA" id="ARBA00022679"/>
    </source>
</evidence>
<dbReference type="InterPro" id="IPR000719">
    <property type="entry name" value="Prot_kinase_dom"/>
</dbReference>
<dbReference type="RefSeq" id="XP_007604763.1">
    <property type="nucleotide sequence ID" value="XM_007604701.1"/>
</dbReference>
<dbReference type="OrthoDB" id="5327538at2759"/>
<evidence type="ECO:0000313" key="10">
    <source>
        <dbReference type="EMBL" id="ELA41684.1"/>
    </source>
</evidence>
<dbReference type="Pfam" id="PF12330">
    <property type="entry name" value="Haspin_kinase"/>
    <property type="match status" value="1"/>
</dbReference>
<organism evidence="10 11">
    <name type="scientific">Vittaforma corneae (strain ATCC 50505)</name>
    <name type="common">Microsporidian parasite</name>
    <name type="synonym">Nosema corneum</name>
    <dbReference type="NCBI Taxonomy" id="993615"/>
    <lineage>
        <taxon>Eukaryota</taxon>
        <taxon>Fungi</taxon>
        <taxon>Fungi incertae sedis</taxon>
        <taxon>Microsporidia</taxon>
        <taxon>Nosematidae</taxon>
        <taxon>Vittaforma</taxon>
    </lineage>
</organism>